<dbReference type="PANTHER" id="PTHR12110:SF41">
    <property type="entry name" value="INOSOSE DEHYDRATASE"/>
    <property type="match status" value="1"/>
</dbReference>
<dbReference type="InterPro" id="IPR013022">
    <property type="entry name" value="Xyl_isomerase-like_TIM-brl"/>
</dbReference>
<gene>
    <name evidence="4" type="ORF">GCM10008096_00990</name>
</gene>
<keyword evidence="5" id="KW-1185">Reference proteome</keyword>
<organism evidence="4 5">
    <name type="scientific">Zhihengliuella salsuginis</name>
    <dbReference type="NCBI Taxonomy" id="578222"/>
    <lineage>
        <taxon>Bacteria</taxon>
        <taxon>Bacillati</taxon>
        <taxon>Actinomycetota</taxon>
        <taxon>Actinomycetes</taxon>
        <taxon>Micrococcales</taxon>
        <taxon>Micrococcaceae</taxon>
        <taxon>Zhihengliuella</taxon>
    </lineage>
</organism>
<dbReference type="Pfam" id="PF01261">
    <property type="entry name" value="AP_endonuc_2"/>
    <property type="match status" value="1"/>
</dbReference>
<dbReference type="SUPFAM" id="SSF51658">
    <property type="entry name" value="Xylose isomerase-like"/>
    <property type="match status" value="1"/>
</dbReference>
<evidence type="ECO:0000259" key="3">
    <source>
        <dbReference type="Pfam" id="PF01261"/>
    </source>
</evidence>
<comment type="caution">
    <text evidence="4">The sequence shown here is derived from an EMBL/GenBank/DDBJ whole genome shotgun (WGS) entry which is preliminary data.</text>
</comment>
<dbReference type="InterPro" id="IPR050312">
    <property type="entry name" value="IolE/XylAMocC-like"/>
</dbReference>
<name>A0ABQ3GC90_9MICC</name>
<reference evidence="5" key="1">
    <citation type="journal article" date="2019" name="Int. J. Syst. Evol. Microbiol.">
        <title>The Global Catalogue of Microorganisms (GCM) 10K type strain sequencing project: providing services to taxonomists for standard genome sequencing and annotation.</title>
        <authorList>
            <consortium name="The Broad Institute Genomics Platform"/>
            <consortium name="The Broad Institute Genome Sequencing Center for Infectious Disease"/>
            <person name="Wu L."/>
            <person name="Ma J."/>
        </authorList>
    </citation>
    <scope>NUCLEOTIDE SEQUENCE [LARGE SCALE GENOMIC DNA]</scope>
    <source>
        <strain evidence="5">KCTC 19466</strain>
    </source>
</reference>
<proteinExistence type="predicted"/>
<protein>
    <submittedName>
        <fullName evidence="4">Xylose isomerase</fullName>
    </submittedName>
</protein>
<keyword evidence="1" id="KW-0119">Carbohydrate metabolism</keyword>
<dbReference type="Proteomes" id="UP000642819">
    <property type="component" value="Unassembled WGS sequence"/>
</dbReference>
<evidence type="ECO:0000313" key="4">
    <source>
        <dbReference type="EMBL" id="GHC99145.1"/>
    </source>
</evidence>
<dbReference type="GO" id="GO:0016853">
    <property type="term" value="F:isomerase activity"/>
    <property type="evidence" value="ECO:0007669"/>
    <property type="project" value="UniProtKB-KW"/>
</dbReference>
<feature type="domain" description="Xylose isomerase-like TIM barrel" evidence="3">
    <location>
        <begin position="40"/>
        <end position="288"/>
    </location>
</feature>
<sequence>MPYTAADWPITAALLQFPHDLPGGGTVQDADASVWMDVFTEVREAGFSNVDLFDGWVRPGDLSTQRLDEFKRTADAAGVGTPAISAIRRSVIDAANWEENLAYSHRTLEAAAHLGSEVVSIGLHQALTAAQRKQLWFWTVEGYKDPVGDAEAWGNAVTRIRELGRHAAELGLLLSLEMYEDTYVGTGDSAVRLLQDIDLPNVGLNPDLGNLVRPHRPIENIHELIATTMPYANYWHVKNYLRDENTARGHYSAMPAPLETGVISYREAFKVALAHGFQGIICAEHYGGDGLSVCATNQEYLRNRILPKTADYELGTPLVAQGRQQPLPAQAGGHDDAASLSVSNQAGAPGR</sequence>
<dbReference type="EMBL" id="BMXK01000001">
    <property type="protein sequence ID" value="GHC99145.1"/>
    <property type="molecule type" value="Genomic_DNA"/>
</dbReference>
<evidence type="ECO:0000313" key="5">
    <source>
        <dbReference type="Proteomes" id="UP000642819"/>
    </source>
</evidence>
<keyword evidence="4" id="KW-0413">Isomerase</keyword>
<evidence type="ECO:0000256" key="1">
    <source>
        <dbReference type="ARBA" id="ARBA00023277"/>
    </source>
</evidence>
<dbReference type="InterPro" id="IPR036237">
    <property type="entry name" value="Xyl_isomerase-like_sf"/>
</dbReference>
<accession>A0ABQ3GC90</accession>
<feature type="compositionally biased region" description="Polar residues" evidence="2">
    <location>
        <begin position="340"/>
        <end position="351"/>
    </location>
</feature>
<evidence type="ECO:0000256" key="2">
    <source>
        <dbReference type="SAM" id="MobiDB-lite"/>
    </source>
</evidence>
<dbReference type="PANTHER" id="PTHR12110">
    <property type="entry name" value="HYDROXYPYRUVATE ISOMERASE"/>
    <property type="match status" value="1"/>
</dbReference>
<dbReference type="RefSeq" id="WP_189348441.1">
    <property type="nucleotide sequence ID" value="NZ_BMXK01000001.1"/>
</dbReference>
<feature type="region of interest" description="Disordered" evidence="2">
    <location>
        <begin position="326"/>
        <end position="351"/>
    </location>
</feature>
<dbReference type="Gene3D" id="3.20.20.150">
    <property type="entry name" value="Divalent-metal-dependent TIM barrel enzymes"/>
    <property type="match status" value="1"/>
</dbReference>